<dbReference type="InterPro" id="IPR059206">
    <property type="entry name" value="Sll1717-like"/>
</dbReference>
<gene>
    <name evidence="1" type="ORF">AD953_05130</name>
</gene>
<dbReference type="Proteomes" id="UP000075538">
    <property type="component" value="Unassembled WGS sequence"/>
</dbReference>
<protein>
    <submittedName>
        <fullName evidence="1">Uncharacterized protein</fullName>
    </submittedName>
</protein>
<dbReference type="PATRIC" id="fig|178901.15.peg.964"/>
<accession>A0A149V9L8</accession>
<dbReference type="AlphaFoldDB" id="A0A149V9L8"/>
<sequence length="509" mass="58296">MKEIEVLRRSSFGQRTAEEERARLKQYFVETEYWRQVFQGEIDIVYGPKGSGKSAIYSLISQSKDELFDRNILVVPGENPQGTPAFKGIGDDPPKNEHEFVNLWKLYILTLCGQSIKDYGITNKKCSLLLKSLEDANLISSNFTLAKALKYAFDYVKRWARPQAVEAELEIDPITGQPNVTGRIVFQEPSAQDARNGCISVDDLFRTASEALHESGYTIWVVLDRLDVAFADKPELEMNALRALFKFYLDTKSNNNISTKIFLRNDIWSSITEEGFREASHIERSINIEWSNEDLTNLVIQRALSNQAICEYYNVDKEEILGSFSSQEYFLTQIFPDQVETGPNKPKTFQWMITRTCDAAQSTMPRELIHFLNELKSVQIIRLERGRANLIGKKLFESAAFKEALPAVSKVRLEQTLYAEFPELKPYIEKLKEQKATQPLENLEILWDTDKDEALEIVNRLEKVGFFERMGGNKGTNWRVPFLYRPALNLVQGSADVSDATKKIDTDED</sequence>
<proteinExistence type="predicted"/>
<dbReference type="RefSeq" id="WP_156475199.1">
    <property type="nucleotide sequence ID" value="NZ_LHZZ01000458.1"/>
</dbReference>
<dbReference type="EMBL" id="LHZZ01000458">
    <property type="protein sequence ID" value="KXV76806.1"/>
    <property type="molecule type" value="Genomic_DNA"/>
</dbReference>
<evidence type="ECO:0000313" key="2">
    <source>
        <dbReference type="Proteomes" id="UP000075538"/>
    </source>
</evidence>
<organism evidence="1 2">
    <name type="scientific">Acetobacter malorum</name>
    <dbReference type="NCBI Taxonomy" id="178901"/>
    <lineage>
        <taxon>Bacteria</taxon>
        <taxon>Pseudomonadati</taxon>
        <taxon>Pseudomonadota</taxon>
        <taxon>Alphaproteobacteria</taxon>
        <taxon>Acetobacterales</taxon>
        <taxon>Acetobacteraceae</taxon>
        <taxon>Acetobacter</taxon>
    </lineage>
</organism>
<comment type="caution">
    <text evidence="1">The sequence shown here is derived from an EMBL/GenBank/DDBJ whole genome shotgun (WGS) entry which is preliminary data.</text>
</comment>
<name>A0A149V9L8_9PROT</name>
<dbReference type="NCBIfam" id="NF047389">
    <property type="entry name" value="ATPase_Sll1717"/>
    <property type="match status" value="1"/>
</dbReference>
<evidence type="ECO:0000313" key="1">
    <source>
        <dbReference type="EMBL" id="KXV76806.1"/>
    </source>
</evidence>
<reference evidence="1 2" key="1">
    <citation type="submission" date="2015-06" db="EMBL/GenBank/DDBJ databases">
        <title>Improved classification and identification of acetic acid bacteria using matrix-assisted laser desorption/ionization time-of-flight mass spectrometry; Gluconobacter nephelii and Gluconobacter uchimurae are later heterotypic synonyms of Gluconobacter japonicus and Gluconobacter oxydans, respectively.</title>
        <authorList>
            <person name="Li L."/>
            <person name="Cleenwerck I."/>
            <person name="De Vuyst L."/>
            <person name="Vandamme P."/>
        </authorList>
    </citation>
    <scope>NUCLEOTIDE SEQUENCE [LARGE SCALE GENOMIC DNA]</scope>
    <source>
        <strain evidence="1 2">LMG 1604</strain>
    </source>
</reference>